<protein>
    <submittedName>
        <fullName evidence="6">Murein transglycosylase</fullName>
    </submittedName>
</protein>
<reference evidence="6 7" key="1">
    <citation type="journal article" date="2014" name="PLoS ONE">
        <title>De novo Genome Assembly of the Fungal Plant Pathogen Pyrenophora semeniperda.</title>
        <authorList>
            <person name="Soliai M.M."/>
            <person name="Meyer S.E."/>
            <person name="Udall J.A."/>
            <person name="Elzinga D.E."/>
            <person name="Hermansen R.A."/>
            <person name="Bodily P.M."/>
            <person name="Hart A.A."/>
            <person name="Coleman C.E."/>
        </authorList>
    </citation>
    <scope>NUCLEOTIDE SEQUENCE [LARGE SCALE GENOMIC DNA]</scope>
    <source>
        <strain evidence="6 7">CCB06</strain>
        <tissue evidence="6">Mycelium</tissue>
    </source>
</reference>
<proteinExistence type="predicted"/>
<name>A0A3M7M1T2_9PLEO</name>
<dbReference type="PANTHER" id="PTHR33353:SF34">
    <property type="entry name" value="ENDO-BETA-1,4-GLUCANASE D"/>
    <property type="match status" value="1"/>
</dbReference>
<evidence type="ECO:0000313" key="7">
    <source>
        <dbReference type="Proteomes" id="UP000265663"/>
    </source>
</evidence>
<accession>A0A3M7M1T2</accession>
<feature type="domain" description="Auxiliary Activity family 9 catalytic" evidence="5">
    <location>
        <begin position="83"/>
        <end position="193"/>
    </location>
</feature>
<dbReference type="AlphaFoldDB" id="A0A3M7M1T2"/>
<evidence type="ECO:0000256" key="3">
    <source>
        <dbReference type="ARBA" id="ARBA00022525"/>
    </source>
</evidence>
<comment type="subcellular location">
    <subcellularLocation>
        <location evidence="2">Secreted</location>
    </subcellularLocation>
</comment>
<dbReference type="GO" id="GO:0005576">
    <property type="term" value="C:extracellular region"/>
    <property type="evidence" value="ECO:0007669"/>
    <property type="project" value="UniProtKB-SubCell"/>
</dbReference>
<keyword evidence="7" id="KW-1185">Reference proteome</keyword>
<evidence type="ECO:0000256" key="4">
    <source>
        <dbReference type="ARBA" id="ARBA00023157"/>
    </source>
</evidence>
<dbReference type="Pfam" id="PF03443">
    <property type="entry name" value="AA9"/>
    <property type="match status" value="1"/>
</dbReference>
<evidence type="ECO:0000256" key="1">
    <source>
        <dbReference type="ARBA" id="ARBA00001973"/>
    </source>
</evidence>
<dbReference type="Proteomes" id="UP000265663">
    <property type="component" value="Unassembled WGS sequence"/>
</dbReference>
<keyword evidence="3" id="KW-0964">Secreted</keyword>
<evidence type="ECO:0000256" key="2">
    <source>
        <dbReference type="ARBA" id="ARBA00004613"/>
    </source>
</evidence>
<evidence type="ECO:0000259" key="5">
    <source>
        <dbReference type="Pfam" id="PF03443"/>
    </source>
</evidence>
<dbReference type="InterPro" id="IPR005103">
    <property type="entry name" value="AA9_LPMO"/>
</dbReference>
<gene>
    <name evidence="6" type="ORF">GMOD_00008191</name>
</gene>
<dbReference type="OrthoDB" id="4849160at2759"/>
<dbReference type="InterPro" id="IPR049892">
    <property type="entry name" value="AA9"/>
</dbReference>
<dbReference type="PANTHER" id="PTHR33353">
    <property type="entry name" value="PUTATIVE (AFU_ORTHOLOGUE AFUA_1G12560)-RELATED"/>
    <property type="match status" value="1"/>
</dbReference>
<evidence type="ECO:0000313" key="6">
    <source>
        <dbReference type="EMBL" id="RMZ68485.1"/>
    </source>
</evidence>
<sequence>MTEKAKRPWTDKDGAWYLEEGERWSDSPHTGWYAEDLDNGFVTPSGYGTPDIICHKNASPSLSSDTLAKVAAGGVVNFAWIAAVKKEDLKWTKIDAHGFEDGKWAAIKMVGQNNSWPVTVPTNLAAGKYVFRHEIITLYSAGQANDAQNYPQCLSIEVTGSKPEKPESVLGNKLYSATDPGIFVNVYAHNTNY</sequence>
<dbReference type="Gene3D" id="2.70.50.70">
    <property type="match status" value="1"/>
</dbReference>
<comment type="cofactor">
    <cofactor evidence="1">
        <name>Cu(2+)</name>
        <dbReference type="ChEBI" id="CHEBI:29036"/>
    </cofactor>
</comment>
<dbReference type="EMBL" id="KE747816">
    <property type="protein sequence ID" value="RMZ68485.1"/>
    <property type="molecule type" value="Genomic_DNA"/>
</dbReference>
<organism evidence="6 7">
    <name type="scientific">Pyrenophora seminiperda CCB06</name>
    <dbReference type="NCBI Taxonomy" id="1302712"/>
    <lineage>
        <taxon>Eukaryota</taxon>
        <taxon>Fungi</taxon>
        <taxon>Dikarya</taxon>
        <taxon>Ascomycota</taxon>
        <taxon>Pezizomycotina</taxon>
        <taxon>Dothideomycetes</taxon>
        <taxon>Pleosporomycetidae</taxon>
        <taxon>Pleosporales</taxon>
        <taxon>Pleosporineae</taxon>
        <taxon>Pleosporaceae</taxon>
        <taxon>Pyrenophora</taxon>
    </lineage>
</organism>
<keyword evidence="4" id="KW-1015">Disulfide bond</keyword>